<dbReference type="Gene3D" id="1.20.920.20">
    <property type="match status" value="1"/>
</dbReference>
<dbReference type="FunFam" id="1.20.920.20:FF:000013">
    <property type="entry name" value="Dynein Heavy Chain"/>
    <property type="match status" value="1"/>
</dbReference>
<dbReference type="GO" id="GO:0008569">
    <property type="term" value="F:minus-end-directed microtubule motor activity"/>
    <property type="evidence" value="ECO:0007669"/>
    <property type="project" value="TreeGrafter"/>
</dbReference>
<name>A0A1I7T1F4_9PELO</name>
<dbReference type="STRING" id="1561998.A0A1I7T1F4"/>
<feature type="coiled-coil region" evidence="1">
    <location>
        <begin position="1901"/>
        <end position="1928"/>
    </location>
</feature>
<organism evidence="4 5">
    <name type="scientific">Caenorhabditis tropicalis</name>
    <dbReference type="NCBI Taxonomy" id="1561998"/>
    <lineage>
        <taxon>Eukaryota</taxon>
        <taxon>Metazoa</taxon>
        <taxon>Ecdysozoa</taxon>
        <taxon>Nematoda</taxon>
        <taxon>Chromadorea</taxon>
        <taxon>Rhabditida</taxon>
        <taxon>Rhabditina</taxon>
        <taxon>Rhabditomorpha</taxon>
        <taxon>Rhabditoidea</taxon>
        <taxon>Rhabditidae</taxon>
        <taxon>Peloderinae</taxon>
        <taxon>Caenorhabditis</taxon>
    </lineage>
</organism>
<accession>A0A1I7T1F4</accession>
<dbReference type="Pfam" id="PF08393">
    <property type="entry name" value="DHC_N2"/>
    <property type="match status" value="1"/>
</dbReference>
<keyword evidence="4" id="KW-1185">Reference proteome</keyword>
<evidence type="ECO:0000259" key="2">
    <source>
        <dbReference type="Pfam" id="PF08393"/>
    </source>
</evidence>
<sequence length="2865" mass="335085">MYEIGFGNIYHPKCHGISCRDIPRDLEYNNRKLVHHNHQGKRIKKQNGRLLFSKGVEIEGKQIKKPKETSSIRNIIRTTVTNFESNDILHEECLPSFPAWKGQVESLSEKLKDGGLETTLKELNINWPKWIREAAEAYLSKDEFRVPCIGRSPWRHTMVQNTDKISKQLQLKNKIITMFFEKYRERCLIDCSFLLSENGRSVSELEKQLKDFVLHTKRILSFEWPMAVANLMLDEGPSWIPLFVTSTSHTVFNAVAATMARLLYDVVNENINRVKTFFDLDDRAKLIIILHEDEKEFDYWHRINILLDLCKIPRVDHKIYPRMFTEAWIDVRNWFDSQSIVFKPLPQPFEMLNSRKLQVQEMLNSFEKDPEDVEFWEKIAKEILDIREQILKQGTRVLKGFIIYDSRDIKKRSLAKITELEDKSKQIILSRLIEKNTKIREVFTRCSAKLFRNDVLVQLRNIEEVQNELPSIKEKIQIVGNAYRIYMEYFTMPDYDIRQFYEISRLGLKLEQLVNFVWDRINHERQWITKQVSEQTSKNYYECEMIEKEWLDCLKKYRSAVRINEVQKVQIKMGNLEERSSILKGKDEKLIGQRSLLGLPSSPIDCIRIAKVCEFFSKLSTLHFKTLLHHESCLRMRISDVDHNFLVSETEHLQAEKDSLTEKAIAINEHVTTSNEALLKIENVLSEFEKLLPVLGAISCQAMKDRHWKMILQDSETSVKVEGNPLVSELLEMNFIEKADKFEQVGAQAEKERVLETSIDKMRSQWKSATFVTHQGGELLTTELNVQMQAHLARSQTILSSPHAFSILDHIRHWLDTLLNLNTFVHLYKRCDIRWKKIEGVFSTEDIAYQMPHEFRTFKKISLRWLHINNQITEERPILEQMDLVQQLNIDLSELEVLFGRMENGFHAYLRKKRAVFPRLFALSDELVLSLICDSREPANCKSYIPLLFPSLITFDQNTKMEIISVSTKSETIPLVKPVNVNLSKRHVEKWMHELDAQIKYTLRTRIRLLIEKMNYKMSPVESILIEPIQVASVYLKIAFTWQMENSMKQNSMTILANELKMCIRDCQHAIIHKQERREFLPVLYHIYKSATHLVNKFINEQVIFIDDYRWMIQLRYYWHMENVFIRIGTVSTRYDYEVQGNNYLLDHKLIDEAVKTFIYMNHFGFNGKTIEMDMKLAREISGALGKPFSICDTKKETDCKMLIEGSLLFGGNVFIENIPRKLIDTDPPEIKEKTNDLLELLQNNQVVVVFGESLSGKSRVISKAAKIKAADVEIEFGSWEDIQVFGESLKNMRRPNKWIVIDGFMSEKTQQWVHRLTNENTIFPWRELPIIANCERVIIETDQLTDDLKQLPMVLIDNIDDFGNETTLEQTEKQRIDEVLSLFSEFKFKKFELIRKIEGLKRLITTNSEKVFEHLLSMSLLSFMPVHHLMSNLFFKSESDLHEFYKNVPYSSGWYTHKEAMEIPFSHFYMIHSIGLILHSDFIPFLVCPPCQEFNVFLSRLQTELDSLGWHTITMSIDKNVTIEEIKQFVDNCSIMFGGNQNHDQEIDDAPEGANYFLIRGFENATVEVVDWLRYKFERKQIMVRFATLELSERNKRIRCDSVILSPSDAKNINMIEKITKANYGHVLIVGNDIGKSMDALRVSTELNKQVIYTNQGIKSIEEWRELMDRVLRDCLIDGKETVLGITINPNEFEVVEAILVDATCICSYKLIPMRYLTRLMLSEFGEKHTLEGKGIWEMLENKLSALKISLVLPSSDFSWFMNCHRTLLSMLILVWWGDPSKREQEQEILDELHNSELFSKQQIDQIMKVIEELIGLKLIETRAEKLKMQSTIIKLARKRKEEVRRTMSKYEKGMEKMKRAEEQVAGMQGELLRLQPQLVRTSIETSMLMSTIEKETIDVENAREVVAANENKANEAATKAQSLKAESEAELASAIPALESAVEALETMTQSDVSSLKTMRFPPYAVRLCMEAVCILLGVKPAKITNEIGEIVNDYWVSGQKLLSDIHFLAKIRSFARDSMSKKTMKLIREKYLSKEEFDPENVKQCSLAAEGLCRWVLAIDMYNQISKIVEPKRERLRKAEVLVKQHLKQLEVKRKALLKVTEKLQGLSDQFSQMCQKKQELESQISSCEVRMERAERLVQALGGEKDKWKSKITDILHEDSLSVPYSVGSALASHVLGGLPIDQRERELRKTMRLLFPKVEVTIPCDMKTLVMLVDDPIFFVNDDDRAIEFLKYKFERVVVSNEWKETERQQCLTANSVFLLELCEENLKIGEEIEEAEYYSQMEEEIVGHYLKKMLKKTFEVIKIGNTQHEVNKNFRVFFRTQKNDLKLKSSIRIDNEFSDEELRRDICEKMGSVNWFETLSHFNEMVESRNKDIAMMEKTENEMLDLLGRSKDLDDERAIDLLAEARNLQASVTARNKEITEVTIYTFKGLASKQKYLQIETSLRSIETKMSECIDYSMKVIKMCYSLHLLDPFYRISLSSLVSVLQTKLIDSIAEVRPKEINRKISELYWDFLCHLLAWEDKIIVHHLLFHNLDYKVEKLDMEIKDRLSMDSFMNFSTFILKSEPKQLILLKYDSEVYTTILQFGQVTRNANWRVYTILDHVILKLEKLIDEPIWLLLNVNESDQITIGKLKIIMEKLKSFPIVHLSFRIIVSYSNEIECSDELINLTFHRFYFSSSASLTQQTRRILANLSIRTSLDKSEERQRIQIIRLLSFHYGLKLRKVFDSEFHVIVDDADLLAMLKLYQELRNLSDQPNEIQDAMKVRTCVIEPIYHPKTTCPVERNIINAMIQWIVEANLSIPADTLLRNIIREDNHNFVRNLMRIILISEFRKIFHTLCNHMMTVFYVDSMLEFLKNIAHG</sequence>
<feature type="coiled-coil region" evidence="1">
    <location>
        <begin position="2107"/>
        <end position="2155"/>
    </location>
</feature>
<reference evidence="5" key="1">
    <citation type="submission" date="2016-11" db="UniProtKB">
        <authorList>
            <consortium name="WormBaseParasite"/>
        </authorList>
    </citation>
    <scope>IDENTIFICATION</scope>
</reference>
<dbReference type="InterPro" id="IPR013602">
    <property type="entry name" value="Dynein_heavy_linker"/>
</dbReference>
<dbReference type="FunFam" id="1.20.140.100:FF:000015">
    <property type="entry name" value="Dynein Heavy Chain"/>
    <property type="match status" value="1"/>
</dbReference>
<evidence type="ECO:0000313" key="5">
    <source>
        <dbReference type="WBParaSite" id="Csp11.Scaffold461.g1493.t2"/>
    </source>
</evidence>
<feature type="domain" description="Dynein heavy chain linker" evidence="2">
    <location>
        <begin position="644"/>
        <end position="1008"/>
    </location>
</feature>
<dbReference type="GO" id="GO:0045505">
    <property type="term" value="F:dynein intermediate chain binding"/>
    <property type="evidence" value="ECO:0007669"/>
    <property type="project" value="InterPro"/>
</dbReference>
<dbReference type="FunFam" id="1.20.58.1120:FF:000046">
    <property type="match status" value="1"/>
</dbReference>
<dbReference type="GO" id="GO:0036156">
    <property type="term" value="C:inner dynein arm"/>
    <property type="evidence" value="ECO:0007669"/>
    <property type="project" value="TreeGrafter"/>
</dbReference>
<dbReference type="InterPro" id="IPR024743">
    <property type="entry name" value="Dynein_HC_stalk"/>
</dbReference>
<evidence type="ECO:0000313" key="4">
    <source>
        <dbReference type="Proteomes" id="UP000095282"/>
    </source>
</evidence>
<dbReference type="Gene3D" id="1.20.140.100">
    <property type="entry name" value="Dynein heavy chain, N-terminal domain 2"/>
    <property type="match status" value="1"/>
</dbReference>
<dbReference type="PANTHER" id="PTHR10676">
    <property type="entry name" value="DYNEIN HEAVY CHAIN FAMILY PROTEIN"/>
    <property type="match status" value="1"/>
</dbReference>
<dbReference type="Proteomes" id="UP000095282">
    <property type="component" value="Unplaced"/>
</dbReference>
<dbReference type="GO" id="GO:0097729">
    <property type="term" value="C:9+2 motile cilium"/>
    <property type="evidence" value="ECO:0007669"/>
    <property type="project" value="TreeGrafter"/>
</dbReference>
<dbReference type="GO" id="GO:0060294">
    <property type="term" value="P:cilium movement involved in cell motility"/>
    <property type="evidence" value="ECO:0007669"/>
    <property type="project" value="TreeGrafter"/>
</dbReference>
<dbReference type="Pfam" id="PF12777">
    <property type="entry name" value="MT"/>
    <property type="match status" value="1"/>
</dbReference>
<dbReference type="Gene3D" id="1.10.287.2620">
    <property type="match status" value="1"/>
</dbReference>
<evidence type="ECO:0000256" key="1">
    <source>
        <dbReference type="SAM" id="Coils"/>
    </source>
</evidence>
<protein>
    <submittedName>
        <fullName evidence="5">DHC_N2 domain-containing protein</fullName>
    </submittedName>
</protein>
<keyword evidence="1" id="KW-0175">Coiled coil</keyword>
<dbReference type="GO" id="GO:0051959">
    <property type="term" value="F:dynein light intermediate chain binding"/>
    <property type="evidence" value="ECO:0007669"/>
    <property type="project" value="InterPro"/>
</dbReference>
<dbReference type="InterPro" id="IPR026983">
    <property type="entry name" value="DHC"/>
</dbReference>
<feature type="coiled-coil region" evidence="1">
    <location>
        <begin position="1835"/>
        <end position="1872"/>
    </location>
</feature>
<dbReference type="PANTHER" id="PTHR10676:SF242">
    <property type="entry name" value="DYNEIN AXONEMAL HEAVY CHAIN 3"/>
    <property type="match status" value="1"/>
</dbReference>
<feature type="domain" description="Dynein heavy chain coiled coil stalk" evidence="3">
    <location>
        <begin position="1852"/>
        <end position="2158"/>
    </location>
</feature>
<dbReference type="InterPro" id="IPR042222">
    <property type="entry name" value="Dynein_2_N"/>
</dbReference>
<dbReference type="InterPro" id="IPR042228">
    <property type="entry name" value="Dynein_linker_3"/>
</dbReference>
<dbReference type="WBParaSite" id="Csp11.Scaffold461.g1493.t2">
    <property type="protein sequence ID" value="Csp11.Scaffold461.g1493.t2"/>
    <property type="gene ID" value="Csp11.Scaffold461.g1493"/>
</dbReference>
<dbReference type="Gene3D" id="3.20.180.20">
    <property type="entry name" value="Dynein heavy chain, N-terminal domain 2"/>
    <property type="match status" value="1"/>
</dbReference>
<dbReference type="Gene3D" id="1.20.58.1120">
    <property type="match status" value="1"/>
</dbReference>
<evidence type="ECO:0000259" key="3">
    <source>
        <dbReference type="Pfam" id="PF12777"/>
    </source>
</evidence>
<proteinExistence type="predicted"/>